<organism evidence="2 3">
    <name type="scientific">Pyrenophora tritici-repentis</name>
    <dbReference type="NCBI Taxonomy" id="45151"/>
    <lineage>
        <taxon>Eukaryota</taxon>
        <taxon>Fungi</taxon>
        <taxon>Dikarya</taxon>
        <taxon>Ascomycota</taxon>
        <taxon>Pezizomycotina</taxon>
        <taxon>Dothideomycetes</taxon>
        <taxon>Pleosporomycetidae</taxon>
        <taxon>Pleosporales</taxon>
        <taxon>Pleosporineae</taxon>
        <taxon>Pleosporaceae</taxon>
        <taxon>Pyrenophora</taxon>
    </lineage>
</organism>
<dbReference type="KEGG" id="ptrr:90956869"/>
<evidence type="ECO:0000256" key="1">
    <source>
        <dbReference type="SAM" id="MobiDB-lite"/>
    </source>
</evidence>
<dbReference type="RefSeq" id="XP_065961201.1">
    <property type="nucleotide sequence ID" value="XM_066108016.1"/>
</dbReference>
<gene>
    <name evidence="2" type="ORF">PtrM4_112720</name>
</gene>
<protein>
    <submittedName>
        <fullName evidence="2">Uncharacterized protein</fullName>
    </submittedName>
</protein>
<proteinExistence type="predicted"/>
<sequence length="491" mass="55742">MATESDPAVTRVTVILNTPDDWFTWLFIRRDVANRHGLWQYINPDVARELLPELAEAPEPQLIDYQAGATRLSDLTADDRESYRWECDRWERRRSEYRTQKKALADLNTDISKTIAVRHIHLIKDHETPYDRLVALKKFLCPTDATRRRELADKYNALKTAPRATKKVEQWLADWTYITAQGKTVSLPETDGNRPQEDFLIACKALDQEYATSCLREIFKHEARGTTAEISSLETYVAEMTTYLRRTKPHSTGLAVSAAELGITKPTETPSTSRGHRDGAHRDGARPTPTCVCGKQHWYTDCFILNPRHPARPKTYQPAAEAVRKVEEARKDSKINARIKAALERWLTRQPQSNGSLRVDDGEPPANTDTFVISTGPMLKPLHDGHDSHNRVCHNNEVVIAIDARTEPVEALTTMAVDDTTQTELRNRWIVDPGSNTHVVNTEAWKGWRRTSDNPERRSVNAGNSCILITAWGTMKLVAHTRDVNKQVKLA</sequence>
<feature type="region of interest" description="Disordered" evidence="1">
    <location>
        <begin position="265"/>
        <end position="287"/>
    </location>
</feature>
<accession>A0A834RSJ5</accession>
<name>A0A834RSJ5_9PLEO</name>
<evidence type="ECO:0000313" key="2">
    <source>
        <dbReference type="EMBL" id="KAF7568857.1"/>
    </source>
</evidence>
<evidence type="ECO:0000313" key="3">
    <source>
        <dbReference type="Proteomes" id="UP000245464"/>
    </source>
</evidence>
<dbReference type="EMBL" id="NQIK02000006">
    <property type="protein sequence ID" value="KAF7568857.1"/>
    <property type="molecule type" value="Genomic_DNA"/>
</dbReference>
<dbReference type="AlphaFoldDB" id="A0A834RSJ5"/>
<dbReference type="GeneID" id="90956869"/>
<dbReference type="Proteomes" id="UP000245464">
    <property type="component" value="Chromosome 6"/>
</dbReference>
<reference evidence="2" key="1">
    <citation type="journal article" date="2018" name="BMC Genomics">
        <title>Comparative genomics of the wheat fungal pathogen Pyrenophora tritici-repentis reveals chromosomal variations and genome plasticity.</title>
        <authorList>
            <person name="Moolhuijzen P."/>
            <person name="See P.T."/>
            <person name="Hane J.K."/>
            <person name="Shi G."/>
            <person name="Liu Z."/>
            <person name="Oliver R.P."/>
            <person name="Moffat C.S."/>
        </authorList>
    </citation>
    <scope>NUCLEOTIDE SEQUENCE [LARGE SCALE GENOMIC DNA]</scope>
    <source>
        <strain evidence="2">M4</strain>
    </source>
</reference>
<feature type="compositionally biased region" description="Basic and acidic residues" evidence="1">
    <location>
        <begin position="275"/>
        <end position="285"/>
    </location>
</feature>
<comment type="caution">
    <text evidence="2">The sequence shown here is derived from an EMBL/GenBank/DDBJ whole genome shotgun (WGS) entry which is preliminary data.</text>
</comment>